<dbReference type="Pfam" id="PF00899">
    <property type="entry name" value="ThiF"/>
    <property type="match status" value="1"/>
</dbReference>
<feature type="domain" description="THIF-type NAD/FAD binding fold" evidence="2">
    <location>
        <begin position="51"/>
        <end position="295"/>
    </location>
</feature>
<name>A0A3N0V7A6_9PROT</name>
<gene>
    <name evidence="3" type="ORF">ED236_03375</name>
</gene>
<sequence>MPGRRSERIHPERSGGRVQEIVPASQTDLSPDLAPELVPDLARRFAGVRRLYGEAGLARLQAAHVCVIGIGGVGSWAAEALARNAVGHITLIDLDNIAESNVNRQLHAVEGAFGKAKVSAMAARILSINPLCQVHEVEDFITVDNVAAMLGQGFDAVLDAIDDARAKVAIAACCKRQHIALVTTGGAGGRLDPTRIRIADLARVHGDRLIAKVRNQLRREHGFPQAPHGKQLATVFGIPCVYSDEPVQPPDPSCELETTIDQHAGITGLNCAGYGSSVCVTAPFGMAAAAQVLNLLQSGQSVAG</sequence>
<organism evidence="3 4">
    <name type="scientific">Pseudomethylobacillus aquaticus</name>
    <dbReference type="NCBI Taxonomy" id="2676064"/>
    <lineage>
        <taxon>Bacteria</taxon>
        <taxon>Pseudomonadati</taxon>
        <taxon>Pseudomonadota</taxon>
        <taxon>Betaproteobacteria</taxon>
        <taxon>Nitrosomonadales</taxon>
        <taxon>Methylophilaceae</taxon>
        <taxon>Pseudomethylobacillus</taxon>
    </lineage>
</organism>
<dbReference type="Gene3D" id="3.40.50.720">
    <property type="entry name" value="NAD(P)-binding Rossmann-like Domain"/>
    <property type="match status" value="1"/>
</dbReference>
<keyword evidence="4" id="KW-1185">Reference proteome</keyword>
<dbReference type="InterPro" id="IPR045886">
    <property type="entry name" value="ThiF/MoeB/HesA"/>
</dbReference>
<evidence type="ECO:0000313" key="3">
    <source>
        <dbReference type="EMBL" id="ROH88502.1"/>
    </source>
</evidence>
<proteinExistence type="predicted"/>
<dbReference type="Proteomes" id="UP000275137">
    <property type="component" value="Unassembled WGS sequence"/>
</dbReference>
<dbReference type="AlphaFoldDB" id="A0A3N0V7A6"/>
<feature type="compositionally biased region" description="Basic and acidic residues" evidence="1">
    <location>
        <begin position="1"/>
        <end position="15"/>
    </location>
</feature>
<dbReference type="GO" id="GO:0061504">
    <property type="term" value="P:cyclic threonylcarbamoyladenosine biosynthetic process"/>
    <property type="evidence" value="ECO:0007669"/>
    <property type="project" value="TreeGrafter"/>
</dbReference>
<feature type="region of interest" description="Disordered" evidence="1">
    <location>
        <begin position="1"/>
        <end position="25"/>
    </location>
</feature>
<dbReference type="GO" id="GO:0008641">
    <property type="term" value="F:ubiquitin-like modifier activating enzyme activity"/>
    <property type="evidence" value="ECO:0007669"/>
    <property type="project" value="InterPro"/>
</dbReference>
<dbReference type="InterPro" id="IPR000594">
    <property type="entry name" value="ThiF_NAD_FAD-bd"/>
</dbReference>
<dbReference type="EMBL" id="RJVP01000001">
    <property type="protein sequence ID" value="ROH88502.1"/>
    <property type="molecule type" value="Genomic_DNA"/>
</dbReference>
<accession>A0A3N0V7A6</accession>
<dbReference type="CDD" id="cd00755">
    <property type="entry name" value="YgdL_like"/>
    <property type="match status" value="1"/>
</dbReference>
<dbReference type="SUPFAM" id="SSF69572">
    <property type="entry name" value="Activating enzymes of the ubiquitin-like proteins"/>
    <property type="match status" value="1"/>
</dbReference>
<protein>
    <submittedName>
        <fullName evidence="3">tRNA threonylcarbamoyladenosine dehydratase</fullName>
    </submittedName>
</protein>
<dbReference type="InterPro" id="IPR035985">
    <property type="entry name" value="Ubiquitin-activating_enz"/>
</dbReference>
<reference evidence="3 4" key="1">
    <citation type="submission" date="2018-10" db="EMBL/GenBank/DDBJ databases">
        <authorList>
            <person name="Chen W.-M."/>
        </authorList>
    </citation>
    <scope>NUCLEOTIDE SEQUENCE [LARGE SCALE GENOMIC DNA]</scope>
    <source>
        <strain evidence="3 4">H-5</strain>
    </source>
</reference>
<dbReference type="GO" id="GO:0061503">
    <property type="term" value="F:tRNA threonylcarbamoyladenosine dehydratase"/>
    <property type="evidence" value="ECO:0007669"/>
    <property type="project" value="TreeGrafter"/>
</dbReference>
<dbReference type="PANTHER" id="PTHR43267:SF1">
    <property type="entry name" value="TRNA THREONYLCARBAMOYLADENOSINE DEHYDRATASE"/>
    <property type="match status" value="1"/>
</dbReference>
<comment type="caution">
    <text evidence="3">The sequence shown here is derived from an EMBL/GenBank/DDBJ whole genome shotgun (WGS) entry which is preliminary data.</text>
</comment>
<dbReference type="PANTHER" id="PTHR43267">
    <property type="entry name" value="TRNA THREONYLCARBAMOYLADENOSINE DEHYDRATASE"/>
    <property type="match status" value="1"/>
</dbReference>
<evidence type="ECO:0000259" key="2">
    <source>
        <dbReference type="Pfam" id="PF00899"/>
    </source>
</evidence>
<evidence type="ECO:0000313" key="4">
    <source>
        <dbReference type="Proteomes" id="UP000275137"/>
    </source>
</evidence>
<evidence type="ECO:0000256" key="1">
    <source>
        <dbReference type="SAM" id="MobiDB-lite"/>
    </source>
</evidence>